<dbReference type="AlphaFoldDB" id="A0A8T0QY55"/>
<feature type="compositionally biased region" description="Gly residues" evidence="1">
    <location>
        <begin position="65"/>
        <end position="74"/>
    </location>
</feature>
<proteinExistence type="predicted"/>
<comment type="caution">
    <text evidence="2">The sequence shown here is derived from an EMBL/GenBank/DDBJ whole genome shotgun (WGS) entry which is preliminary data.</text>
</comment>
<organism evidence="2 3">
    <name type="scientific">Panicum virgatum</name>
    <name type="common">Blackwell switchgrass</name>
    <dbReference type="NCBI Taxonomy" id="38727"/>
    <lineage>
        <taxon>Eukaryota</taxon>
        <taxon>Viridiplantae</taxon>
        <taxon>Streptophyta</taxon>
        <taxon>Embryophyta</taxon>
        <taxon>Tracheophyta</taxon>
        <taxon>Spermatophyta</taxon>
        <taxon>Magnoliopsida</taxon>
        <taxon>Liliopsida</taxon>
        <taxon>Poales</taxon>
        <taxon>Poaceae</taxon>
        <taxon>PACMAD clade</taxon>
        <taxon>Panicoideae</taxon>
        <taxon>Panicodae</taxon>
        <taxon>Paniceae</taxon>
        <taxon>Panicinae</taxon>
        <taxon>Panicum</taxon>
        <taxon>Panicum sect. Hiantes</taxon>
    </lineage>
</organism>
<evidence type="ECO:0000313" key="3">
    <source>
        <dbReference type="Proteomes" id="UP000823388"/>
    </source>
</evidence>
<feature type="region of interest" description="Disordered" evidence="1">
    <location>
        <begin position="1"/>
        <end position="155"/>
    </location>
</feature>
<protein>
    <submittedName>
        <fullName evidence="2">Uncharacterized protein</fullName>
    </submittedName>
</protein>
<sequence length="205" mass="20237">MPRSAEADADTPSRRPAADIQPPTRAVRAKGPPPASGGATTAHRAAEGGGAATGPGHPSHRGIAPGVGGDGGAARGPPVVVAEPRPHLSHQGHNAPGQATAAAEHLHTSPAADPASRGLDPARRRPDPASVAGGGEGRWGCRQRGGSRGGLVGGVPATAVLERWRTSARVLSGGGEVEGGEPEGRRRGAWGRRGGGGGGGLQLHK</sequence>
<feature type="region of interest" description="Disordered" evidence="1">
    <location>
        <begin position="171"/>
        <end position="205"/>
    </location>
</feature>
<accession>A0A8T0QY55</accession>
<dbReference type="Proteomes" id="UP000823388">
    <property type="component" value="Chromosome 6N"/>
</dbReference>
<reference evidence="2" key="1">
    <citation type="submission" date="2020-05" db="EMBL/GenBank/DDBJ databases">
        <title>WGS assembly of Panicum virgatum.</title>
        <authorList>
            <person name="Lovell J.T."/>
            <person name="Jenkins J."/>
            <person name="Shu S."/>
            <person name="Juenger T.E."/>
            <person name="Schmutz J."/>
        </authorList>
    </citation>
    <scope>NUCLEOTIDE SEQUENCE</scope>
    <source>
        <strain evidence="2">AP13</strain>
    </source>
</reference>
<evidence type="ECO:0000313" key="2">
    <source>
        <dbReference type="EMBL" id="KAG2577980.1"/>
    </source>
</evidence>
<keyword evidence="3" id="KW-1185">Reference proteome</keyword>
<evidence type="ECO:0000256" key="1">
    <source>
        <dbReference type="SAM" id="MobiDB-lite"/>
    </source>
</evidence>
<name>A0A8T0QY55_PANVG</name>
<feature type="compositionally biased region" description="Gly residues" evidence="1">
    <location>
        <begin position="191"/>
        <end position="205"/>
    </location>
</feature>
<gene>
    <name evidence="2" type="ORF">PVAP13_6NG170306</name>
</gene>
<dbReference type="EMBL" id="CM029048">
    <property type="protein sequence ID" value="KAG2577980.1"/>
    <property type="molecule type" value="Genomic_DNA"/>
</dbReference>